<dbReference type="STRING" id="42354.SAMN05216333_11412"/>
<comment type="similarity">
    <text evidence="2 8">Belongs to the peptidase M14 family.</text>
</comment>
<evidence type="ECO:0000256" key="7">
    <source>
        <dbReference type="ARBA" id="ARBA00023049"/>
    </source>
</evidence>
<dbReference type="GO" id="GO:0008270">
    <property type="term" value="F:zinc ion binding"/>
    <property type="evidence" value="ECO:0007669"/>
    <property type="project" value="InterPro"/>
</dbReference>
<reference evidence="11" key="1">
    <citation type="submission" date="2016-10" db="EMBL/GenBank/DDBJ databases">
        <authorList>
            <person name="Varghese N."/>
            <person name="Submissions S."/>
        </authorList>
    </citation>
    <scope>NUCLEOTIDE SEQUENCE [LARGE SCALE GENOMIC DNA]</scope>
    <source>
        <strain evidence="11">Nm76</strain>
    </source>
</reference>
<dbReference type="Gene3D" id="3.40.630.10">
    <property type="entry name" value="Zn peptidases"/>
    <property type="match status" value="1"/>
</dbReference>
<dbReference type="PANTHER" id="PTHR11705:SF143">
    <property type="entry name" value="SLL0236 PROTEIN"/>
    <property type="match status" value="1"/>
</dbReference>
<dbReference type="AlphaFoldDB" id="A0A1H8RDY3"/>
<keyword evidence="6" id="KW-0862">Zinc</keyword>
<dbReference type="EMBL" id="FODO01000014">
    <property type="protein sequence ID" value="SEO64600.1"/>
    <property type="molecule type" value="Genomic_DNA"/>
</dbReference>
<evidence type="ECO:0000313" key="10">
    <source>
        <dbReference type="EMBL" id="SEO64600.1"/>
    </source>
</evidence>
<dbReference type="InterPro" id="IPR057246">
    <property type="entry name" value="CARBOXYPEPT_ZN_1"/>
</dbReference>
<keyword evidence="3" id="KW-0645">Protease</keyword>
<gene>
    <name evidence="10" type="ORF">SAMN05216333_11412</name>
</gene>
<feature type="domain" description="Peptidase M14" evidence="9">
    <location>
        <begin position="9"/>
        <end position="342"/>
    </location>
</feature>
<proteinExistence type="inferred from homology"/>
<evidence type="ECO:0000256" key="5">
    <source>
        <dbReference type="ARBA" id="ARBA00022801"/>
    </source>
</evidence>
<dbReference type="GO" id="GO:0005615">
    <property type="term" value="C:extracellular space"/>
    <property type="evidence" value="ECO:0007669"/>
    <property type="project" value="TreeGrafter"/>
</dbReference>
<keyword evidence="7" id="KW-0482">Metalloprotease</keyword>
<comment type="caution">
    <text evidence="8">Lacks conserved residue(s) required for the propagation of feature annotation.</text>
</comment>
<keyword evidence="4" id="KW-0479">Metal-binding</keyword>
<dbReference type="PANTHER" id="PTHR11705">
    <property type="entry name" value="PROTEASE FAMILY M14 CARBOXYPEPTIDASE A,B"/>
    <property type="match status" value="1"/>
</dbReference>
<dbReference type="GO" id="GO:0004181">
    <property type="term" value="F:metallocarboxypeptidase activity"/>
    <property type="evidence" value="ECO:0007669"/>
    <property type="project" value="InterPro"/>
</dbReference>
<comment type="cofactor">
    <cofactor evidence="1">
        <name>Zn(2+)</name>
        <dbReference type="ChEBI" id="CHEBI:29105"/>
    </cofactor>
</comment>
<evidence type="ECO:0000256" key="8">
    <source>
        <dbReference type="PROSITE-ProRule" id="PRU01379"/>
    </source>
</evidence>
<dbReference type="SMART" id="SM00631">
    <property type="entry name" value="Zn_pept"/>
    <property type="match status" value="1"/>
</dbReference>
<evidence type="ECO:0000313" key="11">
    <source>
        <dbReference type="Proteomes" id="UP000198814"/>
    </source>
</evidence>
<sequence>MRAPSRIQQPFPELEQIETILQEGNAAYLHHQVLCQVPYGAAELPVYALTLGNRAPDVPCVAYVGGIHGLERIGTQVVIAFLEGLLERLKWDRVLAEILQRVRIHFLPLVNPAGMLNKTRANGQGVDLMRNAPVDSQEKTILLAGGHRISSALPWYRGKTNEPMQPEAQALCDFITQEVLPAPFSLVLDCHSGFGFRNQIWFPYARSRCEPIKHLKEVCYLRNLFMQTYPHQDYLFEPQSQHYLVHGDLWDFLYLESLKQNNVFLPLTLEMGSWRWIRKNPLQLRQLLGLYHPIKPHRLNRVLRSHLILMEFLLHATLSYQNWINQSDAEKLEQQALALWYP</sequence>
<keyword evidence="10" id="KW-0121">Carboxypeptidase</keyword>
<evidence type="ECO:0000256" key="1">
    <source>
        <dbReference type="ARBA" id="ARBA00001947"/>
    </source>
</evidence>
<dbReference type="PROSITE" id="PS52035">
    <property type="entry name" value="PEPTIDASE_M14"/>
    <property type="match status" value="1"/>
</dbReference>
<dbReference type="GO" id="GO:0006508">
    <property type="term" value="P:proteolysis"/>
    <property type="evidence" value="ECO:0007669"/>
    <property type="project" value="UniProtKB-KW"/>
</dbReference>
<evidence type="ECO:0000256" key="2">
    <source>
        <dbReference type="ARBA" id="ARBA00005988"/>
    </source>
</evidence>
<evidence type="ECO:0000256" key="6">
    <source>
        <dbReference type="ARBA" id="ARBA00022833"/>
    </source>
</evidence>
<organism evidence="10 11">
    <name type="scientific">Nitrosomonas oligotropha</name>
    <dbReference type="NCBI Taxonomy" id="42354"/>
    <lineage>
        <taxon>Bacteria</taxon>
        <taxon>Pseudomonadati</taxon>
        <taxon>Pseudomonadota</taxon>
        <taxon>Betaproteobacteria</taxon>
        <taxon>Nitrosomonadales</taxon>
        <taxon>Nitrosomonadaceae</taxon>
        <taxon>Nitrosomonas</taxon>
    </lineage>
</organism>
<accession>A0A1H8RDY3</accession>
<dbReference type="SUPFAM" id="SSF53187">
    <property type="entry name" value="Zn-dependent exopeptidases"/>
    <property type="match status" value="1"/>
</dbReference>
<evidence type="ECO:0000256" key="3">
    <source>
        <dbReference type="ARBA" id="ARBA00022670"/>
    </source>
</evidence>
<evidence type="ECO:0000256" key="4">
    <source>
        <dbReference type="ARBA" id="ARBA00022723"/>
    </source>
</evidence>
<dbReference type="Proteomes" id="UP000198814">
    <property type="component" value="Unassembled WGS sequence"/>
</dbReference>
<dbReference type="PROSITE" id="PS00132">
    <property type="entry name" value="CARBOXYPEPT_ZN_1"/>
    <property type="match status" value="1"/>
</dbReference>
<dbReference type="OrthoDB" id="9779324at2"/>
<evidence type="ECO:0000259" key="9">
    <source>
        <dbReference type="PROSITE" id="PS52035"/>
    </source>
</evidence>
<protein>
    <submittedName>
        <fullName evidence="10">Zinc carboxypeptidase</fullName>
    </submittedName>
</protein>
<name>A0A1H8RDY3_9PROT</name>
<dbReference type="Pfam" id="PF00246">
    <property type="entry name" value="Peptidase_M14"/>
    <property type="match status" value="1"/>
</dbReference>
<keyword evidence="5" id="KW-0378">Hydrolase</keyword>
<dbReference type="InterPro" id="IPR000834">
    <property type="entry name" value="Peptidase_M14"/>
</dbReference>
<dbReference type="RefSeq" id="WP_090319224.1">
    <property type="nucleotide sequence ID" value="NZ_FNOE01000013.1"/>
</dbReference>
<keyword evidence="11" id="KW-1185">Reference proteome</keyword>